<gene>
    <name evidence="1" type="ORF">ERS852478_00291</name>
</gene>
<evidence type="ECO:0000313" key="1">
    <source>
        <dbReference type="EMBL" id="CUN50045.1"/>
    </source>
</evidence>
<name>A0A173XHD4_9FIRM</name>
<proteinExistence type="predicted"/>
<reference evidence="1 2" key="1">
    <citation type="submission" date="2015-09" db="EMBL/GenBank/DDBJ databases">
        <authorList>
            <consortium name="Pathogen Informatics"/>
        </authorList>
    </citation>
    <scope>NUCLEOTIDE SEQUENCE [LARGE SCALE GENOMIC DNA]</scope>
    <source>
        <strain evidence="1 2">2789STDY5834863</strain>
    </source>
</reference>
<protein>
    <submittedName>
        <fullName evidence="1">Uncharacterized protein</fullName>
    </submittedName>
</protein>
<sequence length="38" mass="4527">MKITEELLKEMKVKDENFSDGDYIRITKEHLLSSRCLI</sequence>
<accession>A0A173XHD4</accession>
<dbReference type="EMBL" id="CYZN01000002">
    <property type="protein sequence ID" value="CUN50045.1"/>
    <property type="molecule type" value="Genomic_DNA"/>
</dbReference>
<dbReference type="Proteomes" id="UP000095431">
    <property type="component" value="Unassembled WGS sequence"/>
</dbReference>
<evidence type="ECO:0000313" key="2">
    <source>
        <dbReference type="Proteomes" id="UP000095431"/>
    </source>
</evidence>
<dbReference type="AlphaFoldDB" id="A0A173XHD4"/>
<organism evidence="1 2">
    <name type="scientific">Blautia wexlerae</name>
    <dbReference type="NCBI Taxonomy" id="418240"/>
    <lineage>
        <taxon>Bacteria</taxon>
        <taxon>Bacillati</taxon>
        <taxon>Bacillota</taxon>
        <taxon>Clostridia</taxon>
        <taxon>Lachnospirales</taxon>
        <taxon>Lachnospiraceae</taxon>
        <taxon>Blautia</taxon>
    </lineage>
</organism>